<dbReference type="Proteomes" id="UP000095788">
    <property type="component" value="Unassembled WGS sequence"/>
</dbReference>
<evidence type="ECO:0008006" key="3">
    <source>
        <dbReference type="Google" id="ProtNLM"/>
    </source>
</evidence>
<evidence type="ECO:0000313" key="2">
    <source>
        <dbReference type="Proteomes" id="UP000095788"/>
    </source>
</evidence>
<dbReference type="AlphaFoldDB" id="A0A174P9Y9"/>
<proteinExistence type="predicted"/>
<dbReference type="Pfam" id="PF13498">
    <property type="entry name" value="DUF4122"/>
    <property type="match status" value="1"/>
</dbReference>
<protein>
    <recommendedName>
        <fullName evidence="3">DUF4122 domain-containing protein</fullName>
    </recommendedName>
</protein>
<dbReference type="InterPro" id="IPR025190">
    <property type="entry name" value="DUF4122"/>
</dbReference>
<evidence type="ECO:0000313" key="1">
    <source>
        <dbReference type="EMBL" id="CUP57804.1"/>
    </source>
</evidence>
<dbReference type="RefSeq" id="WP_057279530.1">
    <property type="nucleotide sequence ID" value="NZ_CZBF01000002.1"/>
</dbReference>
<sequence>MEEIVYLSVRIGCAGYLLYKLWNQKKRIRKICGLLYPPGKKEKEEEGTSCGTGPGDVMGATRFVYLDENAGTFAAPYMSQPLETGNDYLGEEEAVPENEVECGLPLEEMRLLKEEQERLDEQAPGTEGIAPVITSDDLLNAGDVLLNLDGAQMDEEKKRRAAVTLHAIRETDMFELISSQVENKSLIEELIDQYIGNDGNVLSVKRKKNEGQPEHAWRQFL</sequence>
<accession>A0A174P9Y9</accession>
<name>A0A174P9Y9_BACUN</name>
<dbReference type="EMBL" id="CZBF01000002">
    <property type="protein sequence ID" value="CUP57804.1"/>
    <property type="molecule type" value="Genomic_DNA"/>
</dbReference>
<reference evidence="1 2" key="1">
    <citation type="submission" date="2015-09" db="EMBL/GenBank/DDBJ databases">
        <authorList>
            <consortium name="Pathogen Informatics"/>
        </authorList>
    </citation>
    <scope>NUCLEOTIDE SEQUENCE [LARGE SCALE GENOMIC DNA]</scope>
    <source>
        <strain evidence="1 2">2789STDY5834942</strain>
    </source>
</reference>
<gene>
    <name evidence="1" type="ORF">ERS852554_01093</name>
</gene>
<organism evidence="1 2">
    <name type="scientific">Bacteroides uniformis</name>
    <dbReference type="NCBI Taxonomy" id="820"/>
    <lineage>
        <taxon>Bacteria</taxon>
        <taxon>Pseudomonadati</taxon>
        <taxon>Bacteroidota</taxon>
        <taxon>Bacteroidia</taxon>
        <taxon>Bacteroidales</taxon>
        <taxon>Bacteroidaceae</taxon>
        <taxon>Bacteroides</taxon>
    </lineage>
</organism>